<dbReference type="SMART" id="SM00325">
    <property type="entry name" value="RhoGEF"/>
    <property type="match status" value="1"/>
</dbReference>
<dbReference type="PROSITE" id="PS50010">
    <property type="entry name" value="DH_2"/>
    <property type="match status" value="1"/>
</dbReference>
<dbReference type="PANTHER" id="PTHR46572">
    <property type="entry name" value="RHO1 GDP-GTP EXCHANGE PROTEIN 1-RELATED"/>
    <property type="match status" value="1"/>
</dbReference>
<dbReference type="EMBL" id="JAEPQZ010000008">
    <property type="protein sequence ID" value="KAG2178154.1"/>
    <property type="molecule type" value="Genomic_DNA"/>
</dbReference>
<organism evidence="7 8">
    <name type="scientific">Mortierella isabellina</name>
    <name type="common">Filamentous fungus</name>
    <name type="synonym">Umbelopsis isabellina</name>
    <dbReference type="NCBI Taxonomy" id="91625"/>
    <lineage>
        <taxon>Eukaryota</taxon>
        <taxon>Fungi</taxon>
        <taxon>Fungi incertae sedis</taxon>
        <taxon>Mucoromycota</taxon>
        <taxon>Mucoromycotina</taxon>
        <taxon>Umbelopsidomycetes</taxon>
        <taxon>Umbelopsidales</taxon>
        <taxon>Umbelopsidaceae</taxon>
        <taxon>Umbelopsis</taxon>
    </lineage>
</organism>
<evidence type="ECO:0000256" key="3">
    <source>
        <dbReference type="SAM" id="MobiDB-lite"/>
    </source>
</evidence>
<dbReference type="InterPro" id="IPR001180">
    <property type="entry name" value="CNH_dom"/>
</dbReference>
<dbReference type="SUPFAM" id="SSF48065">
    <property type="entry name" value="DBL homology domain (DH-domain)"/>
    <property type="match status" value="1"/>
</dbReference>
<proteinExistence type="predicted"/>
<evidence type="ECO:0000256" key="1">
    <source>
        <dbReference type="ARBA" id="ARBA00022553"/>
    </source>
</evidence>
<dbReference type="Pfam" id="PF00621">
    <property type="entry name" value="RhoGEF"/>
    <property type="match status" value="1"/>
</dbReference>
<dbReference type="AlphaFoldDB" id="A0A8H7PPQ8"/>
<evidence type="ECO:0000259" key="4">
    <source>
        <dbReference type="PROSITE" id="PS50003"/>
    </source>
</evidence>
<evidence type="ECO:0000256" key="2">
    <source>
        <dbReference type="ARBA" id="ARBA00022658"/>
    </source>
</evidence>
<dbReference type="InterPro" id="IPR035899">
    <property type="entry name" value="DBL_dom_sf"/>
</dbReference>
<dbReference type="GO" id="GO:0005085">
    <property type="term" value="F:guanyl-nucleotide exchange factor activity"/>
    <property type="evidence" value="ECO:0007669"/>
    <property type="project" value="UniProtKB-KW"/>
</dbReference>
<keyword evidence="8" id="KW-1185">Reference proteome</keyword>
<keyword evidence="1" id="KW-0597">Phosphoprotein</keyword>
<dbReference type="PROSITE" id="PS50219">
    <property type="entry name" value="CNH"/>
    <property type="match status" value="1"/>
</dbReference>
<dbReference type="Gene3D" id="1.20.900.10">
    <property type="entry name" value="Dbl homology (DH) domain"/>
    <property type="match status" value="1"/>
</dbReference>
<reference evidence="7" key="1">
    <citation type="submission" date="2020-12" db="EMBL/GenBank/DDBJ databases">
        <title>Metabolic potential, ecology and presence of endohyphal bacteria is reflected in genomic diversity of Mucoromycotina.</title>
        <authorList>
            <person name="Muszewska A."/>
            <person name="Okrasinska A."/>
            <person name="Steczkiewicz K."/>
            <person name="Drgas O."/>
            <person name="Orlowska M."/>
            <person name="Perlinska-Lenart U."/>
            <person name="Aleksandrzak-Piekarczyk T."/>
            <person name="Szatraj K."/>
            <person name="Zielenkiewicz U."/>
            <person name="Pilsyk S."/>
            <person name="Malc E."/>
            <person name="Mieczkowski P."/>
            <person name="Kruszewska J.S."/>
            <person name="Biernat P."/>
            <person name="Pawlowska J."/>
        </authorList>
    </citation>
    <scope>NUCLEOTIDE SEQUENCE</scope>
    <source>
        <strain evidence="7">WA0000067209</strain>
    </source>
</reference>
<evidence type="ECO:0000259" key="5">
    <source>
        <dbReference type="PROSITE" id="PS50010"/>
    </source>
</evidence>
<name>A0A8H7PPQ8_MORIS</name>
<dbReference type="InterPro" id="IPR001849">
    <property type="entry name" value="PH_domain"/>
</dbReference>
<dbReference type="Proteomes" id="UP000654370">
    <property type="component" value="Unassembled WGS sequence"/>
</dbReference>
<dbReference type="PROSITE" id="PS50003">
    <property type="entry name" value="PH_DOMAIN"/>
    <property type="match status" value="1"/>
</dbReference>
<evidence type="ECO:0000259" key="6">
    <source>
        <dbReference type="PROSITE" id="PS50219"/>
    </source>
</evidence>
<feature type="domain" description="PH" evidence="4">
    <location>
        <begin position="634"/>
        <end position="761"/>
    </location>
</feature>
<feature type="domain" description="DH" evidence="5">
    <location>
        <begin position="404"/>
        <end position="598"/>
    </location>
</feature>
<keyword evidence="2" id="KW-0344">Guanine-nucleotide releasing factor</keyword>
<comment type="caution">
    <text evidence="7">The sequence shown here is derived from an EMBL/GenBank/DDBJ whole genome shotgun (WGS) entry which is preliminary data.</text>
</comment>
<feature type="region of interest" description="Disordered" evidence="3">
    <location>
        <begin position="60"/>
        <end position="95"/>
    </location>
</feature>
<evidence type="ECO:0008006" key="9">
    <source>
        <dbReference type="Google" id="ProtNLM"/>
    </source>
</evidence>
<dbReference type="PANTHER" id="PTHR46572:SF1">
    <property type="entry name" value="RHO1 GUANINE NUCLEOTIDE EXCHANGE FACTOR TUS1"/>
    <property type="match status" value="1"/>
</dbReference>
<dbReference type="InterPro" id="IPR052233">
    <property type="entry name" value="Rho-type_GEFs"/>
</dbReference>
<protein>
    <recommendedName>
        <fullName evidence="9">Rho1 guanine nucleotide exchange factor 1</fullName>
    </recommendedName>
</protein>
<dbReference type="SMART" id="SM00036">
    <property type="entry name" value="CNH"/>
    <property type="match status" value="1"/>
</dbReference>
<feature type="domain" description="CNH" evidence="6">
    <location>
        <begin position="795"/>
        <end position="1103"/>
    </location>
</feature>
<dbReference type="OrthoDB" id="2272012at2759"/>
<sequence>MQEVPTRMRTSSTQLDDLYQHLDSFIDELTSESVALESKTLPLHGDKQLSAQNTPKLDTSYEFNRNISPSAHSGQHYLTPASPNHLFDHNKNNQLYGNEMPKLDITNELQNTSVPPAWANTRDCPSPASPPHLYQRVQHYQLSPPNSPLPMISSPNDNIANTFNNYIPAPTHIKNGNVLPQPQFLEKAIINEDGVHNDSVKYELPPEIQIEEPVFEDMSCLSILASAFSARVREQADMRELFCAIEYPESFTGSEAVTIIKQLIPNGYSDAACLKIARALMKTNPPLFYPIPYSEKSLKKNTVYNLSSEIYTLDESVQQRNEYPQGVFTPITNCYVSTCRTGCYAPRCPNARVAVNAQATANNLQRHMSMASSMASSMDTTISRAWSASVPRDILLVTPEPEIRRQEAIHELIYTEEDYVRDLYLLDELFAKPLATAPCIPVERREEFTRTTFFNYLEVQEANTRLYRDLNDRQNLCQARNEAGFVDQIGDIFLRHAEEMCKPYLTYGPNVVLTEYFVKREMLSNVLFANFLRDKEKKAELRKLPFRHFLILPVTRLQRYPLLIRAILKYTAADHPDFDSLTKTLDIITGAAAKVDAATVESKARQRVIEIADSVRDHTPQSVSRLKLEHPSRRLLMEGHLTRRSQTGVETIDLHVFLFDHLLLMTKKKKDPMNEKEEYWISKRYIPLRLLKIQEVNELSTIKNRTSSLNSTSYTSMLPAMQVPSAFVIAHLGRRGGIYIVTADSVTDKAMWKDKISEAKRAWAASHADKEPFDIRILSDTTFPGTMHGSISLNFGKVLCSTPFVGPNDRRMIAIGTSKGIWVGTEGNTGDFRHVLSMDNVTQLSFLRENGILIVLADKALYAYSIDSLCGTPSFKTNERTCQKLGQHVSFFSAGICNGKTLVVSMRKKGMDSQFKVLEPVCGDLRNPKNSKFKAGRTGFLGKTHEWFKTYREFYVGANSMSVQFLKARLIVVCERGFEIVDLDNLDMNKNLPDLSTGQFNFMAGKHDLQPVSMFKANAKFLLCYDEFAFYVNNRGHLAPSGENKESLQFRWEGTPETVINYHSYVIAFDPDFIEIRSSETGELVQVIQGSYNRCLHYNEWSPTPAIHGCMAHPFKPDYQTVFQLIMDPRAQNGPSGC</sequence>
<dbReference type="SUPFAM" id="SSF50729">
    <property type="entry name" value="PH domain-like"/>
    <property type="match status" value="1"/>
</dbReference>
<dbReference type="InterPro" id="IPR041675">
    <property type="entry name" value="PH_5"/>
</dbReference>
<accession>A0A8H7PPQ8</accession>
<dbReference type="InterPro" id="IPR011993">
    <property type="entry name" value="PH-like_dom_sf"/>
</dbReference>
<feature type="compositionally biased region" description="Polar residues" evidence="3">
    <location>
        <begin position="60"/>
        <end position="73"/>
    </location>
</feature>
<dbReference type="Pfam" id="PF15405">
    <property type="entry name" value="PH_5"/>
    <property type="match status" value="1"/>
</dbReference>
<dbReference type="InterPro" id="IPR000219">
    <property type="entry name" value="DH_dom"/>
</dbReference>
<dbReference type="SMART" id="SM00233">
    <property type="entry name" value="PH"/>
    <property type="match status" value="1"/>
</dbReference>
<dbReference type="Pfam" id="PF00780">
    <property type="entry name" value="CNH"/>
    <property type="match status" value="1"/>
</dbReference>
<evidence type="ECO:0000313" key="7">
    <source>
        <dbReference type="EMBL" id="KAG2178154.1"/>
    </source>
</evidence>
<evidence type="ECO:0000313" key="8">
    <source>
        <dbReference type="Proteomes" id="UP000654370"/>
    </source>
</evidence>
<dbReference type="CDD" id="cd00160">
    <property type="entry name" value="RhoGEF"/>
    <property type="match status" value="1"/>
</dbReference>
<gene>
    <name evidence="7" type="ORF">INT43_003407</name>
</gene>
<dbReference type="Gene3D" id="2.30.29.30">
    <property type="entry name" value="Pleckstrin-homology domain (PH domain)/Phosphotyrosine-binding domain (PTB)"/>
    <property type="match status" value="1"/>
</dbReference>